<accession>A0A5C1QKN5</accession>
<organism evidence="5 6">
    <name type="scientific">Oceanispirochaeta crateris</name>
    <dbReference type="NCBI Taxonomy" id="2518645"/>
    <lineage>
        <taxon>Bacteria</taxon>
        <taxon>Pseudomonadati</taxon>
        <taxon>Spirochaetota</taxon>
        <taxon>Spirochaetia</taxon>
        <taxon>Spirochaetales</taxon>
        <taxon>Spirochaetaceae</taxon>
        <taxon>Oceanispirochaeta</taxon>
    </lineage>
</organism>
<dbReference type="RefSeq" id="WP_149486241.1">
    <property type="nucleotide sequence ID" value="NZ_CP036150.1"/>
</dbReference>
<gene>
    <name evidence="5" type="ORF">EXM22_09235</name>
</gene>
<keyword evidence="6" id="KW-1185">Reference proteome</keyword>
<dbReference type="PANTHER" id="PTHR47514">
    <property type="entry name" value="TRANSKETOLASE N-TERMINAL SECTION-RELATED"/>
    <property type="match status" value="1"/>
</dbReference>
<evidence type="ECO:0000313" key="6">
    <source>
        <dbReference type="Proteomes" id="UP000324209"/>
    </source>
</evidence>
<name>A0A5C1QKN5_9SPIO</name>
<dbReference type="Gene3D" id="3.40.50.970">
    <property type="match status" value="1"/>
</dbReference>
<comment type="cofactor">
    <cofactor evidence="1">
        <name>thiamine diphosphate</name>
        <dbReference type="ChEBI" id="CHEBI:58937"/>
    </cofactor>
</comment>
<dbReference type="SUPFAM" id="SSF52518">
    <property type="entry name" value="Thiamin diphosphate-binding fold (THDP-binding)"/>
    <property type="match status" value="1"/>
</dbReference>
<evidence type="ECO:0000256" key="1">
    <source>
        <dbReference type="ARBA" id="ARBA00001964"/>
    </source>
</evidence>
<evidence type="ECO:0000259" key="4">
    <source>
        <dbReference type="Pfam" id="PF00456"/>
    </source>
</evidence>
<feature type="domain" description="Transketolase N-terminal" evidence="4">
    <location>
        <begin position="9"/>
        <end position="259"/>
    </location>
</feature>
<dbReference type="Proteomes" id="UP000324209">
    <property type="component" value="Chromosome"/>
</dbReference>
<proteinExistence type="inferred from homology"/>
<keyword evidence="3" id="KW-0786">Thiamine pyrophosphate</keyword>
<dbReference type="Pfam" id="PF00456">
    <property type="entry name" value="Transketolase_N"/>
    <property type="match status" value="1"/>
</dbReference>
<evidence type="ECO:0000256" key="2">
    <source>
        <dbReference type="ARBA" id="ARBA00007131"/>
    </source>
</evidence>
<dbReference type="OrthoDB" id="8732661at2"/>
<dbReference type="CDD" id="cd02012">
    <property type="entry name" value="TPP_TK"/>
    <property type="match status" value="1"/>
</dbReference>
<evidence type="ECO:0000313" key="5">
    <source>
        <dbReference type="EMBL" id="QEN08161.1"/>
    </source>
</evidence>
<comment type="similarity">
    <text evidence="2">Belongs to the transketolase family.</text>
</comment>
<dbReference type="InterPro" id="IPR029061">
    <property type="entry name" value="THDP-binding"/>
</dbReference>
<dbReference type="PANTHER" id="PTHR47514:SF1">
    <property type="entry name" value="TRANSKETOLASE N-TERMINAL SECTION-RELATED"/>
    <property type="match status" value="1"/>
</dbReference>
<evidence type="ECO:0000256" key="3">
    <source>
        <dbReference type="ARBA" id="ARBA00023052"/>
    </source>
</evidence>
<dbReference type="KEGG" id="ock:EXM22_09235"/>
<dbReference type="AlphaFoldDB" id="A0A5C1QKN5"/>
<reference evidence="5 6" key="1">
    <citation type="submission" date="2019-02" db="EMBL/GenBank/DDBJ databases">
        <title>Complete Genome Sequence and Methylome Analysis of free living Spirochaetas.</title>
        <authorList>
            <person name="Fomenkov A."/>
            <person name="Dubinina G."/>
            <person name="Leshcheva N."/>
            <person name="Mikheeva N."/>
            <person name="Grabovich M."/>
            <person name="Vincze T."/>
            <person name="Roberts R.J."/>
        </authorList>
    </citation>
    <scope>NUCLEOTIDE SEQUENCE [LARGE SCALE GENOMIC DNA]</scope>
    <source>
        <strain evidence="5 6">K2</strain>
    </source>
</reference>
<dbReference type="InterPro" id="IPR005474">
    <property type="entry name" value="Transketolase_N"/>
</dbReference>
<sequence>MISLNKKCTDIRVEVLRMLNESKSGHSGGSLSAVELIAGAYYQALTITVENCTDANRDRFVLSKGHAAPVLYSILADKGFFPKEELYTLRKLHSRLQGHPDSKKLPGIEAATGSLGQGCSIAVGMAMAAKSQKKSLKVFTLLGDGELQEGVVWEACMAASAYKLDNLTLIVDVNGLQLDGPCDQILPMGNLADKFSSFGFNVIEVEDGNNIKQVLAAYAQPPVMGIPTCILAHTIKGKGVSFIENQVGWHGKVPNDKELELAIIELQEN</sequence>
<dbReference type="EMBL" id="CP036150">
    <property type="protein sequence ID" value="QEN08161.1"/>
    <property type="molecule type" value="Genomic_DNA"/>
</dbReference>
<protein>
    <submittedName>
        <fullName evidence="5">Transketolase</fullName>
    </submittedName>
</protein>